<keyword evidence="5" id="KW-0488">Methylation</keyword>
<keyword evidence="6" id="KW-0997">Cell inner membrane</keyword>
<feature type="region of interest" description="Disordered" evidence="10">
    <location>
        <begin position="72"/>
        <end position="93"/>
    </location>
</feature>
<comment type="subcellular location">
    <subcellularLocation>
        <location evidence="1">Cell inner membrane</location>
        <topology evidence="1">Single-pass membrane protein</topology>
    </subcellularLocation>
</comment>
<accession>A0A1X0ND04</accession>
<evidence type="ECO:0000256" key="2">
    <source>
        <dbReference type="ARBA" id="ARBA00011084"/>
    </source>
</evidence>
<dbReference type="Pfam" id="PF07963">
    <property type="entry name" value="N_methyl"/>
    <property type="match status" value="1"/>
</dbReference>
<evidence type="ECO:0000256" key="6">
    <source>
        <dbReference type="ARBA" id="ARBA00022519"/>
    </source>
</evidence>
<evidence type="ECO:0000256" key="4">
    <source>
        <dbReference type="ARBA" id="ARBA00022475"/>
    </source>
</evidence>
<feature type="transmembrane region" description="Helical" evidence="11">
    <location>
        <begin position="7"/>
        <end position="28"/>
    </location>
</feature>
<dbReference type="EMBL" id="MUIO01000002">
    <property type="protein sequence ID" value="ORC62314.1"/>
    <property type="molecule type" value="Genomic_DNA"/>
</dbReference>
<dbReference type="GO" id="GO:0005886">
    <property type="term" value="C:plasma membrane"/>
    <property type="evidence" value="ECO:0007669"/>
    <property type="project" value="UniProtKB-SubCell"/>
</dbReference>
<evidence type="ECO:0000313" key="13">
    <source>
        <dbReference type="Proteomes" id="UP000192815"/>
    </source>
</evidence>
<evidence type="ECO:0000256" key="1">
    <source>
        <dbReference type="ARBA" id="ARBA00004377"/>
    </source>
</evidence>
<name>A0A1X0ND04_9PSED</name>
<evidence type="ECO:0000256" key="9">
    <source>
        <dbReference type="ARBA" id="ARBA00023136"/>
    </source>
</evidence>
<comment type="caution">
    <text evidence="12">The sequence shown here is derived from an EMBL/GenBank/DDBJ whole genome shotgun (WGS) entry which is preliminary data.</text>
</comment>
<evidence type="ECO:0000256" key="3">
    <source>
        <dbReference type="ARBA" id="ARBA00021539"/>
    </source>
</evidence>
<dbReference type="PANTHER" id="PTHR39583:SF2">
    <property type="entry name" value="TYPE II SECRETION SYSTEM PROTEIN J"/>
    <property type="match status" value="1"/>
</dbReference>
<gene>
    <name evidence="12" type="ORF">BZK31_01375</name>
</gene>
<dbReference type="STRING" id="1958950.BZK31_01375"/>
<dbReference type="InterPro" id="IPR045584">
    <property type="entry name" value="Pilin-like"/>
</dbReference>
<proteinExistence type="inferred from homology"/>
<dbReference type="InterPro" id="IPR010055">
    <property type="entry name" value="T2SS_protein-GspJ"/>
</dbReference>
<evidence type="ECO:0000256" key="11">
    <source>
        <dbReference type="SAM" id="Phobius"/>
    </source>
</evidence>
<dbReference type="InterPro" id="IPR051621">
    <property type="entry name" value="T2SS_protein_J"/>
</dbReference>
<keyword evidence="13" id="KW-1185">Reference proteome</keyword>
<dbReference type="InterPro" id="IPR012902">
    <property type="entry name" value="N_methyl_site"/>
</dbReference>
<keyword evidence="7 11" id="KW-0812">Transmembrane</keyword>
<organism evidence="12 13">
    <name type="scientific">Pseudomonas floridensis</name>
    <dbReference type="NCBI Taxonomy" id="1958950"/>
    <lineage>
        <taxon>Bacteria</taxon>
        <taxon>Pseudomonadati</taxon>
        <taxon>Pseudomonadota</taxon>
        <taxon>Gammaproteobacteria</taxon>
        <taxon>Pseudomonadales</taxon>
        <taxon>Pseudomonadaceae</taxon>
        <taxon>Pseudomonas</taxon>
    </lineage>
</organism>
<protein>
    <recommendedName>
        <fullName evidence="3">Type II secretion system protein J</fullName>
    </recommendedName>
</protein>
<dbReference type="NCBIfam" id="TIGR02532">
    <property type="entry name" value="IV_pilin_GFxxxE"/>
    <property type="match status" value="1"/>
</dbReference>
<dbReference type="Proteomes" id="UP000192815">
    <property type="component" value="Unassembled WGS sequence"/>
</dbReference>
<reference evidence="13" key="1">
    <citation type="submission" date="2017-02" db="EMBL/GenBank/DDBJ databases">
        <title>Pseudomonas floridae sp. nov., a novel pathogenic bacterial species isolated from tomato.</title>
        <authorList>
            <person name="Timilsina S."/>
            <person name="Vallad G.E."/>
            <person name="Jones J.B."/>
        </authorList>
    </citation>
    <scope>NUCLEOTIDE SEQUENCE [LARGE SCALE GENOMIC DNA]</scope>
    <source>
        <strain evidence="13">GEV388</strain>
    </source>
</reference>
<dbReference type="GO" id="GO:0015627">
    <property type="term" value="C:type II protein secretion system complex"/>
    <property type="evidence" value="ECO:0007669"/>
    <property type="project" value="InterPro"/>
</dbReference>
<sequence>MNTNQRGFTLLEVMVAILLMSIVSLIAWRGLDSVTRTDARLRENTEQTESLLRSLNQLERDVALRASIELQEPDLDGNQGERPQAPAPVSVRGTDSSDFRLDVIRSAATSGEGLQRVRWWLKNGTLYRAMGDASDRYPLPAPQAGVAVLGQVTELQVRIWKQDNAWHTLDGNREDNPKGLEIRLTRETAQGPERYRKVLDALD</sequence>
<evidence type="ECO:0000256" key="8">
    <source>
        <dbReference type="ARBA" id="ARBA00022989"/>
    </source>
</evidence>
<keyword evidence="8 11" id="KW-1133">Transmembrane helix</keyword>
<keyword evidence="4" id="KW-1003">Cell membrane</keyword>
<comment type="similarity">
    <text evidence="2">Belongs to the GSP J family.</text>
</comment>
<dbReference type="SUPFAM" id="SSF54523">
    <property type="entry name" value="Pili subunits"/>
    <property type="match status" value="1"/>
</dbReference>
<dbReference type="GO" id="GO:0015628">
    <property type="term" value="P:protein secretion by the type II secretion system"/>
    <property type="evidence" value="ECO:0007669"/>
    <property type="project" value="InterPro"/>
</dbReference>
<dbReference type="OrthoDB" id="9794345at2"/>
<evidence type="ECO:0000313" key="12">
    <source>
        <dbReference type="EMBL" id="ORC62314.1"/>
    </source>
</evidence>
<evidence type="ECO:0000256" key="10">
    <source>
        <dbReference type="SAM" id="MobiDB-lite"/>
    </source>
</evidence>
<dbReference type="PANTHER" id="PTHR39583">
    <property type="entry name" value="TYPE II SECRETION SYSTEM PROTEIN J-RELATED"/>
    <property type="match status" value="1"/>
</dbReference>
<dbReference type="AlphaFoldDB" id="A0A1X0ND04"/>
<evidence type="ECO:0000256" key="7">
    <source>
        <dbReference type="ARBA" id="ARBA00022692"/>
    </source>
</evidence>
<dbReference type="PROSITE" id="PS00409">
    <property type="entry name" value="PROKAR_NTER_METHYL"/>
    <property type="match status" value="1"/>
</dbReference>
<evidence type="ECO:0000256" key="5">
    <source>
        <dbReference type="ARBA" id="ARBA00022481"/>
    </source>
</evidence>
<dbReference type="RefSeq" id="WP_083180953.1">
    <property type="nucleotide sequence ID" value="NZ_CBCRZR010000002.1"/>
</dbReference>
<keyword evidence="9 11" id="KW-0472">Membrane</keyword>
<dbReference type="Pfam" id="PF11612">
    <property type="entry name" value="T2SSJ"/>
    <property type="match status" value="1"/>
</dbReference>